<dbReference type="GO" id="GO:0016787">
    <property type="term" value="F:hydrolase activity"/>
    <property type="evidence" value="ECO:0007669"/>
    <property type="project" value="UniProtKB-KW"/>
</dbReference>
<feature type="domain" description="Beta-lactamase-related" evidence="2">
    <location>
        <begin position="43"/>
        <end position="352"/>
    </location>
</feature>
<evidence type="ECO:0000256" key="1">
    <source>
        <dbReference type="SAM" id="SignalP"/>
    </source>
</evidence>
<sequence>MKTVLLQMTLALVSCTSVLGQVGLSDAKIKLLDSIVGQDVPDNAPGIATAIIQNGRVIYEKYAGFADLEVKSPINNATRFNIASNGKQFTALAILSLVNDKKLKLSDDLRIYFPELYSALKDEITIRNLLNHTSGIRDCYDLWSLQGYTWWEKSFNNEDVLRLIQDQSELNFRPGTKYLYSNTNYILLALIVEKITNRSFTDYTNEMFNKLNMPNTSFENNHTKIRGQIARAYFNFGTWSTYDWIWEVCGDGNIFSSLKDQINWEQLIQGMGSTKIDRDIIIQGQKPIDLSNFPNYGYGLEFGSYKGLDYSFHEGATGAWKATVLRFPQQNISFLTLTNSGKTIPSSQTRQMVDLILDLDQDKSNYNTTPVGIGKYVSEDEILGTYLTENDFSFTFEKRDKRVFLKRVGRNDVELVREADNIFRQKFDPAFKQEFTFNPDGRLMVTAYYTDHAPYSLIKTNSIQKGYDFKKINGQYFSHETKTLITISHREDNVYEVIFRPDYKTSGLLVSKDKMLVDFYSLEFMDNDIFLNGDRIKKVRYTRI</sequence>
<dbReference type="AlphaFoldDB" id="A0A6I5KR38"/>
<dbReference type="RefSeq" id="WP_163634125.1">
    <property type="nucleotide sequence ID" value="NZ_JAAAMI010000002.1"/>
</dbReference>
<feature type="signal peptide" evidence="1">
    <location>
        <begin position="1"/>
        <end position="20"/>
    </location>
</feature>
<accession>A0A6I5KR38</accession>
<organism evidence="3 4">
    <name type="scientific">Flagellimonas sediminis</name>
    <dbReference type="NCBI Taxonomy" id="2696468"/>
    <lineage>
        <taxon>Bacteria</taxon>
        <taxon>Pseudomonadati</taxon>
        <taxon>Bacteroidota</taxon>
        <taxon>Flavobacteriia</taxon>
        <taxon>Flavobacteriales</taxon>
        <taxon>Flavobacteriaceae</taxon>
        <taxon>Flagellimonas</taxon>
    </lineage>
</organism>
<dbReference type="PANTHER" id="PTHR46825:SF9">
    <property type="entry name" value="BETA-LACTAMASE-RELATED DOMAIN-CONTAINING PROTEIN"/>
    <property type="match status" value="1"/>
</dbReference>
<evidence type="ECO:0000313" key="4">
    <source>
        <dbReference type="Proteomes" id="UP000468707"/>
    </source>
</evidence>
<dbReference type="PROSITE" id="PS51257">
    <property type="entry name" value="PROKAR_LIPOPROTEIN"/>
    <property type="match status" value="1"/>
</dbReference>
<comment type="caution">
    <text evidence="3">The sequence shown here is derived from an EMBL/GenBank/DDBJ whole genome shotgun (WGS) entry which is preliminary data.</text>
</comment>
<proteinExistence type="predicted"/>
<name>A0A6I5KR38_9FLAO</name>
<keyword evidence="4" id="KW-1185">Reference proteome</keyword>
<keyword evidence="1" id="KW-0732">Signal</keyword>
<dbReference type="InterPro" id="IPR012338">
    <property type="entry name" value="Beta-lactam/transpept-like"/>
</dbReference>
<dbReference type="InterPro" id="IPR001466">
    <property type="entry name" value="Beta-lactam-related"/>
</dbReference>
<gene>
    <name evidence="3" type="ORF">GTK07_06195</name>
</gene>
<dbReference type="Pfam" id="PF00144">
    <property type="entry name" value="Beta-lactamase"/>
    <property type="match status" value="1"/>
</dbReference>
<dbReference type="Gene3D" id="3.40.710.10">
    <property type="entry name" value="DD-peptidase/beta-lactamase superfamily"/>
    <property type="match status" value="1"/>
</dbReference>
<reference evidence="3 4" key="1">
    <citation type="submission" date="2020-01" db="EMBL/GenBank/DDBJ databases">
        <title>Muricauda sediminis sp.nov. 40Bstr401.</title>
        <authorList>
            <person name="Xue Z."/>
            <person name="Zhu S."/>
            <person name="Ren N."/>
            <person name="Chen T."/>
            <person name="Chen X."/>
            <person name="Chen J."/>
            <person name="Yang J."/>
        </authorList>
    </citation>
    <scope>NUCLEOTIDE SEQUENCE [LARGE SCALE GENOMIC DNA]</scope>
    <source>
        <strain evidence="3 4">40Bstr401</strain>
    </source>
</reference>
<dbReference type="EMBL" id="JAAAMI010000002">
    <property type="protein sequence ID" value="NDV42913.1"/>
    <property type="molecule type" value="Genomic_DNA"/>
</dbReference>
<dbReference type="InterPro" id="IPR050491">
    <property type="entry name" value="AmpC-like"/>
</dbReference>
<evidence type="ECO:0000259" key="2">
    <source>
        <dbReference type="Pfam" id="PF00144"/>
    </source>
</evidence>
<protein>
    <submittedName>
        <fullName evidence="3">Serine hydrolase</fullName>
    </submittedName>
</protein>
<keyword evidence="3" id="KW-0378">Hydrolase</keyword>
<dbReference type="PANTHER" id="PTHR46825">
    <property type="entry name" value="D-ALANYL-D-ALANINE-CARBOXYPEPTIDASE/ENDOPEPTIDASE AMPH"/>
    <property type="match status" value="1"/>
</dbReference>
<dbReference type="Proteomes" id="UP000468707">
    <property type="component" value="Unassembled WGS sequence"/>
</dbReference>
<dbReference type="SUPFAM" id="SSF56601">
    <property type="entry name" value="beta-lactamase/transpeptidase-like"/>
    <property type="match status" value="1"/>
</dbReference>
<feature type="chain" id="PRO_5026234056" evidence="1">
    <location>
        <begin position="21"/>
        <end position="544"/>
    </location>
</feature>
<evidence type="ECO:0000313" key="3">
    <source>
        <dbReference type="EMBL" id="NDV42913.1"/>
    </source>
</evidence>